<evidence type="ECO:0000256" key="3">
    <source>
        <dbReference type="ARBA" id="ARBA00022679"/>
    </source>
</evidence>
<keyword evidence="11" id="KW-1185">Reference proteome</keyword>
<keyword evidence="3" id="KW-0808">Transferase</keyword>
<gene>
    <name evidence="10" type="ORF">NWE73_16170</name>
</gene>
<protein>
    <submittedName>
        <fullName evidence="10">L,D-transpeptidase family protein</fullName>
    </submittedName>
</protein>
<dbReference type="InterPro" id="IPR032710">
    <property type="entry name" value="NTF2-like_dom_sf"/>
</dbReference>
<dbReference type="SUPFAM" id="SSF141523">
    <property type="entry name" value="L,D-transpeptidase catalytic domain-like"/>
    <property type="match status" value="1"/>
</dbReference>
<dbReference type="Proteomes" id="UP001152321">
    <property type="component" value="Unassembled WGS sequence"/>
</dbReference>
<evidence type="ECO:0000313" key="10">
    <source>
        <dbReference type="EMBL" id="MDG0817919.1"/>
    </source>
</evidence>
<reference evidence="10" key="1">
    <citation type="submission" date="2022-08" db="EMBL/GenBank/DDBJ databases">
        <title>Novel Bdellovibrio Species Isolated from Svalbard: Designation Bdellovibrio svalbardensis.</title>
        <authorList>
            <person name="Mitchell R.J."/>
            <person name="Choi S.Y."/>
        </authorList>
    </citation>
    <scope>NUCLEOTIDE SEQUENCE</scope>
    <source>
        <strain evidence="10">PAP01</strain>
    </source>
</reference>
<feature type="chain" id="PRO_5046980771" evidence="8">
    <location>
        <begin position="20"/>
        <end position="335"/>
    </location>
</feature>
<sequence>MRIFLSGCALLLSGLPVFAGSTATPSAPAEPADLLPAPLLQISETDAFSKFVFLVDKEQRKLTVFERNGEKIQKIQEFPADIGKNGGNKTKRDDARTPEGIYFLEKRLSQPEIPFNLYGALAFTTNYPNLFDRRQNKTGSGIWLHAIPDSVALTRGSRGCVVVRNEVIKKLADYIKLRETPILIFDHVNYLSKDEHEKRRVELNSFIEGWRQAWEAQDIDKYISFYDKDFKAPGFNLKTWKNHKASLKSKYEFIKVHLSQPYIVQHNDQLLVKTLQRYESDQHVDYGVKTIYAVKSGDTYKIIREEWSPFNQKEVAAAIARGENLMSSQASQQTQ</sequence>
<organism evidence="10 11">
    <name type="scientific">Bdellovibrio svalbardensis</name>
    <dbReference type="NCBI Taxonomy" id="2972972"/>
    <lineage>
        <taxon>Bacteria</taxon>
        <taxon>Pseudomonadati</taxon>
        <taxon>Bdellovibrionota</taxon>
        <taxon>Bdellovibrionia</taxon>
        <taxon>Bdellovibrionales</taxon>
        <taxon>Pseudobdellovibrionaceae</taxon>
        <taxon>Bdellovibrio</taxon>
    </lineage>
</organism>
<dbReference type="InterPro" id="IPR056203">
    <property type="entry name" value="Cds6_C"/>
</dbReference>
<feature type="domain" description="L,D-TPase catalytic" evidence="9">
    <location>
        <begin position="51"/>
        <end position="185"/>
    </location>
</feature>
<dbReference type="Pfam" id="PF03734">
    <property type="entry name" value="YkuD"/>
    <property type="match status" value="1"/>
</dbReference>
<comment type="pathway">
    <text evidence="1 7">Cell wall biogenesis; peptidoglycan biosynthesis.</text>
</comment>
<evidence type="ECO:0000256" key="6">
    <source>
        <dbReference type="ARBA" id="ARBA00023316"/>
    </source>
</evidence>
<dbReference type="Gene3D" id="3.10.450.50">
    <property type="match status" value="1"/>
</dbReference>
<accession>A0ABT6DM09</accession>
<dbReference type="PROSITE" id="PS52029">
    <property type="entry name" value="LD_TPASE"/>
    <property type="match status" value="1"/>
</dbReference>
<evidence type="ECO:0000256" key="5">
    <source>
        <dbReference type="ARBA" id="ARBA00022984"/>
    </source>
</evidence>
<dbReference type="Pfam" id="PF24125">
    <property type="entry name" value="Cds6_C"/>
    <property type="match status" value="1"/>
</dbReference>
<evidence type="ECO:0000256" key="8">
    <source>
        <dbReference type="SAM" id="SignalP"/>
    </source>
</evidence>
<feature type="signal peptide" evidence="8">
    <location>
        <begin position="1"/>
        <end position="19"/>
    </location>
</feature>
<dbReference type="EMBL" id="JANRMI010000005">
    <property type="protein sequence ID" value="MDG0817919.1"/>
    <property type="molecule type" value="Genomic_DNA"/>
</dbReference>
<comment type="similarity">
    <text evidence="2">Belongs to the YkuD family.</text>
</comment>
<evidence type="ECO:0000256" key="4">
    <source>
        <dbReference type="ARBA" id="ARBA00022960"/>
    </source>
</evidence>
<dbReference type="SUPFAM" id="SSF54427">
    <property type="entry name" value="NTF2-like"/>
    <property type="match status" value="1"/>
</dbReference>
<comment type="caution">
    <text evidence="10">The sequence shown here is derived from an EMBL/GenBank/DDBJ whole genome shotgun (WGS) entry which is preliminary data.</text>
</comment>
<dbReference type="InterPro" id="IPR005490">
    <property type="entry name" value="LD_TPept_cat_dom"/>
</dbReference>
<dbReference type="Gene3D" id="2.40.440.10">
    <property type="entry name" value="L,D-transpeptidase catalytic domain-like"/>
    <property type="match status" value="1"/>
</dbReference>
<keyword evidence="5 7" id="KW-0573">Peptidoglycan synthesis</keyword>
<evidence type="ECO:0000256" key="1">
    <source>
        <dbReference type="ARBA" id="ARBA00004752"/>
    </source>
</evidence>
<dbReference type="PANTHER" id="PTHR36699">
    <property type="entry name" value="LD-TRANSPEPTIDASE"/>
    <property type="match status" value="1"/>
</dbReference>
<evidence type="ECO:0000313" key="11">
    <source>
        <dbReference type="Proteomes" id="UP001152321"/>
    </source>
</evidence>
<feature type="active site" description="Nucleophile" evidence="7">
    <location>
        <position position="160"/>
    </location>
</feature>
<keyword evidence="4 7" id="KW-0133">Cell shape</keyword>
<feature type="active site" description="Proton donor/acceptor" evidence="7">
    <location>
        <position position="145"/>
    </location>
</feature>
<evidence type="ECO:0000256" key="7">
    <source>
        <dbReference type="PROSITE-ProRule" id="PRU01373"/>
    </source>
</evidence>
<dbReference type="PANTHER" id="PTHR36699:SF1">
    <property type="entry name" value="L,D-TRANSPEPTIDASE YAFK-RELATED"/>
    <property type="match status" value="1"/>
</dbReference>
<evidence type="ECO:0000256" key="2">
    <source>
        <dbReference type="ARBA" id="ARBA00005992"/>
    </source>
</evidence>
<name>A0ABT6DM09_9BACT</name>
<keyword evidence="6 7" id="KW-0961">Cell wall biogenesis/degradation</keyword>
<proteinExistence type="inferred from homology"/>
<dbReference type="RefSeq" id="WP_277579395.1">
    <property type="nucleotide sequence ID" value="NZ_JANRMI010000005.1"/>
</dbReference>
<evidence type="ECO:0000259" key="9">
    <source>
        <dbReference type="PROSITE" id="PS52029"/>
    </source>
</evidence>
<dbReference type="InterPro" id="IPR038063">
    <property type="entry name" value="Transpep_catalytic_dom"/>
</dbReference>
<keyword evidence="8" id="KW-0732">Signal</keyword>
<dbReference type="CDD" id="cd16913">
    <property type="entry name" value="YkuD_like"/>
    <property type="match status" value="1"/>
</dbReference>